<reference evidence="2 3" key="1">
    <citation type="submission" date="2024-02" db="EMBL/GenBank/DDBJ databases">
        <title>A draft genome for the cacao thread blight pathogen Marasmius crinis-equi.</title>
        <authorList>
            <person name="Cohen S.P."/>
            <person name="Baruah I.K."/>
            <person name="Amoako-Attah I."/>
            <person name="Bukari Y."/>
            <person name="Meinhardt L.W."/>
            <person name="Bailey B.A."/>
        </authorList>
    </citation>
    <scope>NUCLEOTIDE SEQUENCE [LARGE SCALE GENOMIC DNA]</scope>
    <source>
        <strain evidence="2 3">GH-76</strain>
    </source>
</reference>
<proteinExistence type="predicted"/>
<gene>
    <name evidence="2" type="ORF">V5O48_003950</name>
</gene>
<dbReference type="EMBL" id="JBAHYK010000122">
    <property type="protein sequence ID" value="KAL0578045.1"/>
    <property type="molecule type" value="Genomic_DNA"/>
</dbReference>
<keyword evidence="3" id="KW-1185">Reference proteome</keyword>
<evidence type="ECO:0000256" key="1">
    <source>
        <dbReference type="SAM" id="MobiDB-lite"/>
    </source>
</evidence>
<sequence length="347" mass="38642">MSNDTNEYLQYLDVEGAKSILTKIEDARSKDGTCVNPHLTDLRNMCLWPGDVSFMKTEKPGAWRIVRTGGEVAEELVFKLHGIVVNKTLPPQRNALGKSSPRYLAQSVTLSGLGLPYFEDGANAVMQIDARLGQRAGYEQMDTCSAVKPGENREDTLTASNRYFTAKHYAENLETLPLPRSIDPRGHLQRSAGKMYVYTQENVVQYERRIVYSDGNERYEPIEPQEIMTGCIVDLQLSFMAVQTGEERFKTIAVLRVITILDDTLARSAMINCAQQLANHKTNDVSAGPTKLPLVLKRRNGNTPGMYGATRASAVEGEGGKIADDMNMDEQEQANGNTPLYKKQKRD</sequence>
<evidence type="ECO:0000313" key="3">
    <source>
        <dbReference type="Proteomes" id="UP001465976"/>
    </source>
</evidence>
<comment type="caution">
    <text evidence="2">The sequence shown here is derived from an EMBL/GenBank/DDBJ whole genome shotgun (WGS) entry which is preliminary data.</text>
</comment>
<organism evidence="2 3">
    <name type="scientific">Marasmius crinis-equi</name>
    <dbReference type="NCBI Taxonomy" id="585013"/>
    <lineage>
        <taxon>Eukaryota</taxon>
        <taxon>Fungi</taxon>
        <taxon>Dikarya</taxon>
        <taxon>Basidiomycota</taxon>
        <taxon>Agaricomycotina</taxon>
        <taxon>Agaricomycetes</taxon>
        <taxon>Agaricomycetidae</taxon>
        <taxon>Agaricales</taxon>
        <taxon>Marasmiineae</taxon>
        <taxon>Marasmiaceae</taxon>
        <taxon>Marasmius</taxon>
    </lineage>
</organism>
<name>A0ABR3FRF0_9AGAR</name>
<dbReference type="Proteomes" id="UP001465976">
    <property type="component" value="Unassembled WGS sequence"/>
</dbReference>
<feature type="region of interest" description="Disordered" evidence="1">
    <location>
        <begin position="316"/>
        <end position="347"/>
    </location>
</feature>
<accession>A0ABR3FRF0</accession>
<protein>
    <submittedName>
        <fullName evidence="2">Uncharacterized protein</fullName>
    </submittedName>
</protein>
<evidence type="ECO:0000313" key="2">
    <source>
        <dbReference type="EMBL" id="KAL0578045.1"/>
    </source>
</evidence>